<dbReference type="InterPro" id="IPR036518">
    <property type="entry name" value="CobE/GbiG_C_sf"/>
</dbReference>
<evidence type="ECO:0000313" key="3">
    <source>
        <dbReference type="EMBL" id="AFC85742.1"/>
    </source>
</evidence>
<evidence type="ECO:0000256" key="1">
    <source>
        <dbReference type="SAM" id="MobiDB-lite"/>
    </source>
</evidence>
<dbReference type="PANTHER" id="PTHR37477">
    <property type="entry name" value="COBALT-PRECORRIN-5A HYDROLASE"/>
    <property type="match status" value="1"/>
</dbReference>
<feature type="domain" description="CobE/GbiG C-terminal" evidence="2">
    <location>
        <begin position="34"/>
        <end position="151"/>
    </location>
</feature>
<organism evidence="3 4">
    <name type="scientific">Frateuria aurantia (strain ATCC 33424 / DSM 6220 / KCTC 2777 / LMG 1558 / NBRC 3245 / NCIMB 13370)</name>
    <name type="common">Acetobacter aurantius</name>
    <dbReference type="NCBI Taxonomy" id="767434"/>
    <lineage>
        <taxon>Bacteria</taxon>
        <taxon>Pseudomonadati</taxon>
        <taxon>Pseudomonadota</taxon>
        <taxon>Gammaproteobacteria</taxon>
        <taxon>Lysobacterales</taxon>
        <taxon>Rhodanobacteraceae</taxon>
        <taxon>Frateuria</taxon>
    </lineage>
</organism>
<dbReference type="Gene3D" id="3.30.420.180">
    <property type="entry name" value="CobE/GbiG C-terminal domain"/>
    <property type="match status" value="1"/>
</dbReference>
<dbReference type="KEGG" id="fau:Fraau_1300"/>
<keyword evidence="4" id="KW-1185">Reference proteome</keyword>
<accession>H8L528</accession>
<dbReference type="Proteomes" id="UP000005234">
    <property type="component" value="Chromosome"/>
</dbReference>
<proteinExistence type="predicted"/>
<dbReference type="RefSeq" id="WP_014402748.1">
    <property type="nucleotide sequence ID" value="NC_017033.1"/>
</dbReference>
<dbReference type="AlphaFoldDB" id="H8L528"/>
<dbReference type="InterPro" id="IPR052553">
    <property type="entry name" value="CbiG_hydrolase"/>
</dbReference>
<protein>
    <submittedName>
        <fullName evidence="3">Cobalamin biosynthesis protein CbiG</fullName>
    </submittedName>
</protein>
<reference evidence="3" key="1">
    <citation type="submission" date="2012-02" db="EMBL/GenBank/DDBJ databases">
        <title>The complete genome of Frateuria aurantia DSM 6220.</title>
        <authorList>
            <consortium name="US DOE Joint Genome Institute (JGI-PGF)"/>
            <person name="Lucas S."/>
            <person name="Copeland A."/>
            <person name="Lapidus A."/>
            <person name="Glavina del Rio T."/>
            <person name="Dalin E."/>
            <person name="Tice H."/>
            <person name="Bruce D."/>
            <person name="Goodwin L."/>
            <person name="Pitluck S."/>
            <person name="Peters L."/>
            <person name="Ovchinnikova G."/>
            <person name="Teshima H."/>
            <person name="Kyrpides N."/>
            <person name="Mavromatis K."/>
            <person name="Ivanova N."/>
            <person name="Brettin T."/>
            <person name="Detter J.C."/>
            <person name="Han C."/>
            <person name="Larimer F."/>
            <person name="Land M."/>
            <person name="Hauser L."/>
            <person name="Markowitz V."/>
            <person name="Cheng J.-F."/>
            <person name="Hugenholtz P."/>
            <person name="Woyke T."/>
            <person name="Wu D."/>
            <person name="Brambilla E."/>
            <person name="Klenk H.-P."/>
            <person name="Eisen J.A."/>
        </authorList>
    </citation>
    <scope>NUCLEOTIDE SEQUENCE</scope>
    <source>
        <strain evidence="3">DSM 6220</strain>
    </source>
</reference>
<dbReference type="EMBL" id="CP003350">
    <property type="protein sequence ID" value="AFC85742.1"/>
    <property type="molecule type" value="Genomic_DNA"/>
</dbReference>
<dbReference type="Pfam" id="PF01890">
    <property type="entry name" value="CbiG_C"/>
    <property type="match status" value="1"/>
</dbReference>
<dbReference type="InterPro" id="IPR002750">
    <property type="entry name" value="CobE/GbiG_C"/>
</dbReference>
<feature type="region of interest" description="Disordered" evidence="1">
    <location>
        <begin position="1"/>
        <end position="29"/>
    </location>
</feature>
<dbReference type="SUPFAM" id="SSF159664">
    <property type="entry name" value="CobE/GbiG C-terminal domain-like"/>
    <property type="match status" value="1"/>
</dbReference>
<dbReference type="eggNOG" id="COG2073">
    <property type="taxonomic scope" value="Bacteria"/>
</dbReference>
<dbReference type="PANTHER" id="PTHR37477:SF1">
    <property type="entry name" value="COBALT-PRECORRIN-5A HYDROLASE"/>
    <property type="match status" value="1"/>
</dbReference>
<sequence>MSPVEATAVAVSHDKGRGHRHGGGPSAEKMERPLVAGIGFRSGVDAMTIVRALHYALGQFSLEQLTVLATLDRKAASPALQSVCRQHGLDLRAISTGQLQTFSTAGLSASAASRHLGLPGVAEPCALIAAGPGGRLVRAKCSLDGVSVALALAAAPRAVTLP</sequence>
<name>H8L528_FRAAD</name>
<evidence type="ECO:0000259" key="2">
    <source>
        <dbReference type="Pfam" id="PF01890"/>
    </source>
</evidence>
<dbReference type="STRING" id="767434.Fraau_1300"/>
<evidence type="ECO:0000313" key="4">
    <source>
        <dbReference type="Proteomes" id="UP000005234"/>
    </source>
</evidence>
<gene>
    <name evidence="3" type="ordered locus">Fraau_1300</name>
</gene>
<dbReference type="HOGENOM" id="CLU_087913_0_0_6"/>
<dbReference type="GO" id="GO:0009236">
    <property type="term" value="P:cobalamin biosynthetic process"/>
    <property type="evidence" value="ECO:0007669"/>
    <property type="project" value="InterPro"/>
</dbReference>